<proteinExistence type="predicted"/>
<dbReference type="InterPro" id="IPR011009">
    <property type="entry name" value="Kinase-like_dom_sf"/>
</dbReference>
<evidence type="ECO:0000256" key="10">
    <source>
        <dbReference type="ARBA" id="ARBA00047899"/>
    </source>
</evidence>
<dbReference type="PANTHER" id="PTHR24346:SF30">
    <property type="entry name" value="MATERNAL EMBRYONIC LEUCINE ZIPPER KINASE"/>
    <property type="match status" value="1"/>
</dbReference>
<evidence type="ECO:0000256" key="4">
    <source>
        <dbReference type="ARBA" id="ARBA00013948"/>
    </source>
</evidence>
<dbReference type="GO" id="GO:0005737">
    <property type="term" value="C:cytoplasm"/>
    <property type="evidence" value="ECO:0007669"/>
    <property type="project" value="TreeGrafter"/>
</dbReference>
<comment type="function">
    <text evidence="1">Component of the EKC/KEOPS complex that is required for the formation of a threonylcarbamoyl group on adenosine at position 37 (t(6)A37) in tRNAs that read codons beginning with adenine. The complex is probably involved in the transfer of the threonylcarbamoyl moiety of threonylcarbamoyl-AMP (TC-AMP) to the N6 group of A37. BUD32 has ATPase activity in the context of the EKC/KEOPS complex and likely plays a supporting role to the catalytic subunit KAE1. The EKC/KEOPS complex also promotes both telomere uncapping and telomere elongation. The complex is required for efficient recruitment of transcriptional coactivators.</text>
</comment>
<evidence type="ECO:0000256" key="11">
    <source>
        <dbReference type="ARBA" id="ARBA00048679"/>
    </source>
</evidence>
<dbReference type="GO" id="GO:0005524">
    <property type="term" value="F:ATP binding"/>
    <property type="evidence" value="ECO:0007669"/>
    <property type="project" value="UniProtKB-KW"/>
</dbReference>
<dbReference type="SUPFAM" id="SSF56112">
    <property type="entry name" value="Protein kinase-like (PK-like)"/>
    <property type="match status" value="1"/>
</dbReference>
<dbReference type="Gene3D" id="1.10.510.10">
    <property type="entry name" value="Transferase(Phosphotransferase) domain 1"/>
    <property type="match status" value="1"/>
</dbReference>
<feature type="domain" description="Protein kinase" evidence="12">
    <location>
        <begin position="10"/>
        <end position="220"/>
    </location>
</feature>
<gene>
    <name evidence="13" type="ORF">GMOD_00006944</name>
</gene>
<protein>
    <recommendedName>
        <fullName evidence="5">EKC/KEOPS complex subunit BUD32</fullName>
        <ecNumber evidence="3">2.7.11.1</ecNumber>
    </recommendedName>
    <alternativeName>
        <fullName evidence="8 9">Atypical Serine/threonine protein kinase BUD32</fullName>
    </alternativeName>
    <alternativeName>
        <fullName evidence="4">EKC/KEOPS complex subunit bud32</fullName>
    </alternativeName>
</protein>
<evidence type="ECO:0000256" key="8">
    <source>
        <dbReference type="ARBA" id="ARBA00030980"/>
    </source>
</evidence>
<keyword evidence="6" id="KW-0547">Nucleotide-binding</keyword>
<evidence type="ECO:0000256" key="7">
    <source>
        <dbReference type="ARBA" id="ARBA00022840"/>
    </source>
</evidence>
<keyword evidence="13" id="KW-0808">Transferase</keyword>
<evidence type="ECO:0000256" key="5">
    <source>
        <dbReference type="ARBA" id="ARBA00019973"/>
    </source>
</evidence>
<evidence type="ECO:0000256" key="2">
    <source>
        <dbReference type="ARBA" id="ARBA00011534"/>
    </source>
</evidence>
<comment type="catalytic activity">
    <reaction evidence="10">
        <text>L-threonyl-[protein] + ATP = O-phospho-L-threonyl-[protein] + ADP + H(+)</text>
        <dbReference type="Rhea" id="RHEA:46608"/>
        <dbReference type="Rhea" id="RHEA-COMP:11060"/>
        <dbReference type="Rhea" id="RHEA-COMP:11605"/>
        <dbReference type="ChEBI" id="CHEBI:15378"/>
        <dbReference type="ChEBI" id="CHEBI:30013"/>
        <dbReference type="ChEBI" id="CHEBI:30616"/>
        <dbReference type="ChEBI" id="CHEBI:61977"/>
        <dbReference type="ChEBI" id="CHEBI:456216"/>
        <dbReference type="EC" id="2.7.11.1"/>
    </reaction>
</comment>
<dbReference type="PROSITE" id="PS00109">
    <property type="entry name" value="PROTEIN_KINASE_TYR"/>
    <property type="match status" value="1"/>
</dbReference>
<dbReference type="PANTHER" id="PTHR24346">
    <property type="entry name" value="MAP/MICROTUBULE AFFINITY-REGULATING KINASE"/>
    <property type="match status" value="1"/>
</dbReference>
<dbReference type="Proteomes" id="UP000265663">
    <property type="component" value="Unassembled WGS sequence"/>
</dbReference>
<evidence type="ECO:0000313" key="13">
    <source>
        <dbReference type="EMBL" id="RMZ71793.1"/>
    </source>
</evidence>
<accession>A0A3M7MB79</accession>
<sequence>MAIIRFPTGFNIDDYLSSGLTSMVYLDSSSNIVVKYPHQVDEEPAIKVERQIYERFQQHGEHKGLLKFYGTVDSGIWLEYASKNGLREYIQTHEINTGQRSDWAQQITSALAFVHSVNVIHADLTCGNIYLDSNLQAKLLDFSGSSLGGSEPFVVVTASHKHSERDLKSVQADLFALGSTLYGIWTGKPPYFVLGLKDIEISKLFKQSRYLENKDSRADR</sequence>
<dbReference type="Pfam" id="PF00069">
    <property type="entry name" value="Pkinase"/>
    <property type="match status" value="1"/>
</dbReference>
<dbReference type="GO" id="GO:0004674">
    <property type="term" value="F:protein serine/threonine kinase activity"/>
    <property type="evidence" value="ECO:0007669"/>
    <property type="project" value="UniProtKB-EC"/>
</dbReference>
<name>A0A3M7MB79_9PLEO</name>
<evidence type="ECO:0000256" key="9">
    <source>
        <dbReference type="ARBA" id="ARBA00033194"/>
    </source>
</evidence>
<dbReference type="EC" id="2.7.11.1" evidence="3"/>
<keyword evidence="13" id="KW-0418">Kinase</keyword>
<comment type="catalytic activity">
    <reaction evidence="11">
        <text>L-seryl-[protein] + ATP = O-phospho-L-seryl-[protein] + ADP + H(+)</text>
        <dbReference type="Rhea" id="RHEA:17989"/>
        <dbReference type="Rhea" id="RHEA-COMP:9863"/>
        <dbReference type="Rhea" id="RHEA-COMP:11604"/>
        <dbReference type="ChEBI" id="CHEBI:15378"/>
        <dbReference type="ChEBI" id="CHEBI:29999"/>
        <dbReference type="ChEBI" id="CHEBI:30616"/>
        <dbReference type="ChEBI" id="CHEBI:83421"/>
        <dbReference type="ChEBI" id="CHEBI:456216"/>
        <dbReference type="EC" id="2.7.11.1"/>
    </reaction>
</comment>
<keyword evidence="7" id="KW-0067">ATP-binding</keyword>
<evidence type="ECO:0000256" key="1">
    <source>
        <dbReference type="ARBA" id="ARBA00003747"/>
    </source>
</evidence>
<dbReference type="GO" id="GO:0035556">
    <property type="term" value="P:intracellular signal transduction"/>
    <property type="evidence" value="ECO:0007669"/>
    <property type="project" value="TreeGrafter"/>
</dbReference>
<keyword evidence="14" id="KW-1185">Reference proteome</keyword>
<evidence type="ECO:0000313" key="14">
    <source>
        <dbReference type="Proteomes" id="UP000265663"/>
    </source>
</evidence>
<evidence type="ECO:0000256" key="3">
    <source>
        <dbReference type="ARBA" id="ARBA00012513"/>
    </source>
</evidence>
<organism evidence="13 14">
    <name type="scientific">Pyrenophora seminiperda CCB06</name>
    <dbReference type="NCBI Taxonomy" id="1302712"/>
    <lineage>
        <taxon>Eukaryota</taxon>
        <taxon>Fungi</taxon>
        <taxon>Dikarya</taxon>
        <taxon>Ascomycota</taxon>
        <taxon>Pezizomycotina</taxon>
        <taxon>Dothideomycetes</taxon>
        <taxon>Pleosporomycetidae</taxon>
        <taxon>Pleosporales</taxon>
        <taxon>Pleosporineae</taxon>
        <taxon>Pleosporaceae</taxon>
        <taxon>Pyrenophora</taxon>
    </lineage>
</organism>
<comment type="subunit">
    <text evidence="2">Component of the EKC/KEOPS complex composed of at least BUD32, CGI121, GON7, KAE1 and PCC1; the whole complex dimerizes.</text>
</comment>
<dbReference type="AlphaFoldDB" id="A0A3M7MB79"/>
<dbReference type="SMART" id="SM00220">
    <property type="entry name" value="S_TKc"/>
    <property type="match status" value="1"/>
</dbReference>
<evidence type="ECO:0000259" key="12">
    <source>
        <dbReference type="PROSITE" id="PS50011"/>
    </source>
</evidence>
<dbReference type="EMBL" id="KE747827">
    <property type="protein sequence ID" value="RMZ71793.1"/>
    <property type="molecule type" value="Genomic_DNA"/>
</dbReference>
<evidence type="ECO:0000256" key="6">
    <source>
        <dbReference type="ARBA" id="ARBA00022741"/>
    </source>
</evidence>
<dbReference type="OrthoDB" id="1668230at2759"/>
<dbReference type="PROSITE" id="PS50011">
    <property type="entry name" value="PROTEIN_KINASE_DOM"/>
    <property type="match status" value="1"/>
</dbReference>
<dbReference type="InterPro" id="IPR008266">
    <property type="entry name" value="Tyr_kinase_AS"/>
</dbReference>
<dbReference type="InterPro" id="IPR000719">
    <property type="entry name" value="Prot_kinase_dom"/>
</dbReference>
<reference evidence="13 14" key="1">
    <citation type="journal article" date="2014" name="PLoS ONE">
        <title>De novo Genome Assembly of the Fungal Plant Pathogen Pyrenophora semeniperda.</title>
        <authorList>
            <person name="Soliai M.M."/>
            <person name="Meyer S.E."/>
            <person name="Udall J.A."/>
            <person name="Elzinga D.E."/>
            <person name="Hermansen R.A."/>
            <person name="Bodily P.M."/>
            <person name="Hart A.A."/>
            <person name="Coleman C.E."/>
        </authorList>
    </citation>
    <scope>NUCLEOTIDE SEQUENCE [LARGE SCALE GENOMIC DNA]</scope>
    <source>
        <strain evidence="13 14">CCB06</strain>
        <tissue evidence="13">Mycelium</tissue>
    </source>
</reference>